<name>J9D7J7_EDHAE</name>
<keyword evidence="1" id="KW-0804">Transcription</keyword>
<keyword evidence="3" id="KW-1185">Reference proteome</keyword>
<comment type="function">
    <text evidence="1">In NER, TFIIH acts by opening DNA around the lesion to allow the excision of the damaged oligonucleotide and its replacement by a new DNA fragment. In transcription, TFIIH has an essential role in transcription initiation. When the pre-initiation complex (PIC) has been established, TFIIH is required for promoter opening and promoter escape.</text>
</comment>
<comment type="similarity">
    <text evidence="1">Belongs to the TFB5 family.</text>
</comment>
<dbReference type="OrthoDB" id="354at2759"/>
<comment type="caution">
    <text evidence="2">The sequence shown here is derived from an EMBL/GenBank/DDBJ whole genome shotgun (WGS) entry which is preliminary data.</text>
</comment>
<keyword evidence="1" id="KW-0227">DNA damage</keyword>
<dbReference type="SUPFAM" id="SSF142897">
    <property type="entry name" value="TFB5-like"/>
    <property type="match status" value="1"/>
</dbReference>
<evidence type="ECO:0000313" key="3">
    <source>
        <dbReference type="Proteomes" id="UP000003163"/>
    </source>
</evidence>
<dbReference type="InterPro" id="IPR009400">
    <property type="entry name" value="TFIIH_TTDA/Tfb5"/>
</dbReference>
<protein>
    <recommendedName>
        <fullName evidence="1">General transcription and DNA repair factor IIH subunit TFB5</fullName>
    </recommendedName>
</protein>
<dbReference type="InterPro" id="IPR035935">
    <property type="entry name" value="TFB5-like_sf"/>
</dbReference>
<gene>
    <name evidence="2" type="ORF">EDEG_01956</name>
</gene>
<dbReference type="SMART" id="SM01395">
    <property type="entry name" value="Tbf5"/>
    <property type="match status" value="1"/>
</dbReference>
<accession>J9D7J7</accession>
<keyword evidence="1" id="KW-0805">Transcription regulation</keyword>
<dbReference type="GO" id="GO:0006367">
    <property type="term" value="P:transcription initiation at RNA polymerase II promoter"/>
    <property type="evidence" value="ECO:0007669"/>
    <property type="project" value="UniProtKB-UniRule"/>
</dbReference>
<organism evidence="2 3">
    <name type="scientific">Edhazardia aedis (strain USNM 41457)</name>
    <name type="common">Microsporidian parasite</name>
    <dbReference type="NCBI Taxonomy" id="1003232"/>
    <lineage>
        <taxon>Eukaryota</taxon>
        <taxon>Fungi</taxon>
        <taxon>Fungi incertae sedis</taxon>
        <taxon>Microsporidia</taxon>
        <taxon>Edhazardia</taxon>
    </lineage>
</organism>
<comment type="subunit">
    <text evidence="1">Component of the 7-subunit TFIIH core complex.</text>
</comment>
<dbReference type="HOGENOM" id="CLU_166246_3_2_1"/>
<reference evidence="2 3" key="1">
    <citation type="submission" date="2011-08" db="EMBL/GenBank/DDBJ databases">
        <authorList>
            <person name="Liu Z.J."/>
            <person name="Shi F.L."/>
            <person name="Lu J.Q."/>
            <person name="Li M."/>
            <person name="Wang Z.L."/>
        </authorList>
    </citation>
    <scope>NUCLEOTIDE SEQUENCE [LARGE SCALE GENOMIC DNA]</scope>
    <source>
        <strain evidence="2 3">USNM 41457</strain>
    </source>
</reference>
<dbReference type="GO" id="GO:0006289">
    <property type="term" value="P:nucleotide-excision repair"/>
    <property type="evidence" value="ECO:0007669"/>
    <property type="project" value="InterPro"/>
</dbReference>
<keyword evidence="1" id="KW-0234">DNA repair</keyword>
<proteinExistence type="inferred from homology"/>
<dbReference type="Gene3D" id="3.30.70.1220">
    <property type="entry name" value="TFB5-like"/>
    <property type="match status" value="1"/>
</dbReference>
<dbReference type="VEuPathDB" id="MicrosporidiaDB:EDEG_01956"/>
<dbReference type="InParanoid" id="J9D7J7"/>
<dbReference type="GO" id="GO:0000439">
    <property type="term" value="C:transcription factor TFIIH core complex"/>
    <property type="evidence" value="ECO:0007669"/>
    <property type="project" value="UniProtKB-UniRule"/>
</dbReference>
<evidence type="ECO:0000256" key="1">
    <source>
        <dbReference type="RuleBase" id="RU368032"/>
    </source>
</evidence>
<dbReference type="AlphaFoldDB" id="J9D7J7"/>
<evidence type="ECO:0000313" key="2">
    <source>
        <dbReference type="EMBL" id="EJW03761.1"/>
    </source>
</evidence>
<dbReference type="Pfam" id="PF06331">
    <property type="entry name" value="Tfb5"/>
    <property type="match status" value="1"/>
</dbReference>
<reference evidence="3" key="2">
    <citation type="submission" date="2015-07" db="EMBL/GenBank/DDBJ databases">
        <title>Contrasting host-pathogen interactions and genome evolution in two generalist and specialist microsporidian pathogens of mosquitoes.</title>
        <authorList>
            <consortium name="The Broad Institute Genomics Platform"/>
            <consortium name="The Broad Institute Genome Sequencing Center for Infectious Disease"/>
            <person name="Cuomo C.A."/>
            <person name="Sanscrainte N.D."/>
            <person name="Goldberg J.M."/>
            <person name="Heiman D."/>
            <person name="Young S."/>
            <person name="Zeng Q."/>
            <person name="Becnel J.J."/>
            <person name="Birren B.W."/>
        </authorList>
    </citation>
    <scope>NUCLEOTIDE SEQUENCE [LARGE SCALE GENOMIC DNA]</scope>
    <source>
        <strain evidence="3">USNM 41457</strain>
    </source>
</reference>
<comment type="subcellular location">
    <subcellularLocation>
        <location evidence="1">Nucleus</location>
    </subcellularLocation>
</comment>
<keyword evidence="1" id="KW-0539">Nucleus</keyword>
<dbReference type="Proteomes" id="UP000003163">
    <property type="component" value="Unassembled WGS sequence"/>
</dbReference>
<sequence>MVKLSRGSLLKTEPNIKELILRICEHAVIEDINDSTLFVKTEYIEDIKVQVYKIIANATKQLENEK</sequence>
<dbReference type="EMBL" id="AFBI03000031">
    <property type="protein sequence ID" value="EJW03761.1"/>
    <property type="molecule type" value="Genomic_DNA"/>
</dbReference>